<reference evidence="3" key="1">
    <citation type="submission" date="2016-06" db="UniProtKB">
        <authorList>
            <consortium name="WormBaseParasite"/>
        </authorList>
    </citation>
    <scope>IDENTIFICATION</scope>
</reference>
<protein>
    <submittedName>
        <fullName evidence="3">DUF2726 domain-containing protein</fullName>
    </submittedName>
</protein>
<accession>A0A183HGF5</accession>
<evidence type="ECO:0000313" key="2">
    <source>
        <dbReference type="Proteomes" id="UP000267606"/>
    </source>
</evidence>
<proteinExistence type="predicted"/>
<sequence>MPICIVAQSDTRTNEFYYLSESLMKSYIADSNNLMLPEYLSVLQKVRKYCHNKNLRAANLINTLEEDIVILFYYHEINASTFVVDTKDEETLRKKFLEWKEKLNFLNSHQTFAFHFTMINGTEPENSEEIFG</sequence>
<gene>
    <name evidence="1" type="ORF">OFLC_LOCUS6567</name>
</gene>
<dbReference type="EMBL" id="UZAJ01006315">
    <property type="protein sequence ID" value="VDO46965.1"/>
    <property type="molecule type" value="Genomic_DNA"/>
</dbReference>
<organism evidence="3">
    <name type="scientific">Onchocerca flexuosa</name>
    <dbReference type="NCBI Taxonomy" id="387005"/>
    <lineage>
        <taxon>Eukaryota</taxon>
        <taxon>Metazoa</taxon>
        <taxon>Ecdysozoa</taxon>
        <taxon>Nematoda</taxon>
        <taxon>Chromadorea</taxon>
        <taxon>Rhabditida</taxon>
        <taxon>Spirurina</taxon>
        <taxon>Spiruromorpha</taxon>
        <taxon>Filarioidea</taxon>
        <taxon>Onchocercidae</taxon>
        <taxon>Onchocerca</taxon>
    </lineage>
</organism>
<keyword evidence="2" id="KW-1185">Reference proteome</keyword>
<evidence type="ECO:0000313" key="3">
    <source>
        <dbReference type="WBParaSite" id="OFLC_0000656601-mRNA-1"/>
    </source>
</evidence>
<dbReference type="AlphaFoldDB" id="A0A183HGF5"/>
<dbReference type="WBParaSite" id="OFLC_0000656601-mRNA-1">
    <property type="protein sequence ID" value="OFLC_0000656601-mRNA-1"/>
    <property type="gene ID" value="OFLC_0000656601"/>
</dbReference>
<evidence type="ECO:0000313" key="1">
    <source>
        <dbReference type="EMBL" id="VDO46965.1"/>
    </source>
</evidence>
<reference evidence="1 2" key="2">
    <citation type="submission" date="2018-11" db="EMBL/GenBank/DDBJ databases">
        <authorList>
            <consortium name="Pathogen Informatics"/>
        </authorList>
    </citation>
    <scope>NUCLEOTIDE SEQUENCE [LARGE SCALE GENOMIC DNA]</scope>
</reference>
<name>A0A183HGF5_9BILA</name>
<dbReference type="Proteomes" id="UP000267606">
    <property type="component" value="Unassembled WGS sequence"/>
</dbReference>